<name>A0A1Q6DS79_METT1</name>
<dbReference type="PANTHER" id="PTHR33360:SF4">
    <property type="entry name" value="TRANSPOSASE IS200-LIKE PROTEIN"/>
    <property type="match status" value="1"/>
</dbReference>
<dbReference type="GO" id="GO:0003677">
    <property type="term" value="F:DNA binding"/>
    <property type="evidence" value="ECO:0007669"/>
    <property type="project" value="InterPro"/>
</dbReference>
<dbReference type="InParanoid" id="A0A1Q6DS79"/>
<protein>
    <submittedName>
        <fullName evidence="2">REP element-mobilizing transposase RayT</fullName>
    </submittedName>
</protein>
<dbReference type="EMBL" id="MSDW01000002">
    <property type="protein sequence ID" value="OKY77177.1"/>
    <property type="molecule type" value="Genomic_DNA"/>
</dbReference>
<dbReference type="Gene3D" id="3.30.70.1290">
    <property type="entry name" value="Transposase IS200-like"/>
    <property type="match status" value="1"/>
</dbReference>
<dbReference type="GO" id="GO:0004803">
    <property type="term" value="F:transposase activity"/>
    <property type="evidence" value="ECO:0007669"/>
    <property type="project" value="InterPro"/>
</dbReference>
<dbReference type="InterPro" id="IPR002686">
    <property type="entry name" value="Transposase_17"/>
</dbReference>
<dbReference type="Proteomes" id="UP000185744">
    <property type="component" value="Unassembled WGS sequence"/>
</dbReference>
<sequence length="61" mass="7245">MIKFVNAMKGATARVITNRFPRLKEVMWNDKFWLPSYFLATTGEVTFDQLKKYVENQGEER</sequence>
<organism evidence="2 3">
    <name type="scientific">Methanohalarchaeum thermophilum</name>
    <dbReference type="NCBI Taxonomy" id="1903181"/>
    <lineage>
        <taxon>Archaea</taxon>
        <taxon>Methanobacteriati</taxon>
        <taxon>Methanobacteriota</taxon>
        <taxon>Methanonatronarchaeia</taxon>
        <taxon>Methanonatronarchaeales</taxon>
        <taxon>Methanonatronarchaeaceae</taxon>
        <taxon>Candidatus Methanohalarchaeum</taxon>
    </lineage>
</organism>
<keyword evidence="3" id="KW-1185">Reference proteome</keyword>
<gene>
    <name evidence="2" type="ORF">BTN85_1824</name>
</gene>
<accession>A0A1Q6DS79</accession>
<dbReference type="AlphaFoldDB" id="A0A1Q6DS79"/>
<evidence type="ECO:0000313" key="3">
    <source>
        <dbReference type="Proteomes" id="UP000185744"/>
    </source>
</evidence>
<proteinExistence type="predicted"/>
<dbReference type="InterPro" id="IPR036515">
    <property type="entry name" value="Transposase_17_sf"/>
</dbReference>
<evidence type="ECO:0000313" key="2">
    <source>
        <dbReference type="EMBL" id="OKY77177.1"/>
    </source>
</evidence>
<dbReference type="Pfam" id="PF01797">
    <property type="entry name" value="Y1_Tnp"/>
    <property type="match status" value="1"/>
</dbReference>
<feature type="domain" description="Transposase IS200-like" evidence="1">
    <location>
        <begin position="3"/>
        <end position="57"/>
    </location>
</feature>
<dbReference type="STRING" id="1903181.BTN85_1824"/>
<dbReference type="PANTHER" id="PTHR33360">
    <property type="entry name" value="TRANSPOSASE FOR INSERTION SEQUENCE ELEMENT IS200"/>
    <property type="match status" value="1"/>
</dbReference>
<reference evidence="2" key="1">
    <citation type="submission" date="2016-12" db="EMBL/GenBank/DDBJ databases">
        <title>Discovery of methanogenic haloarchaea.</title>
        <authorList>
            <person name="Sorokin D.Y."/>
            <person name="Makarova K.S."/>
            <person name="Abbas B."/>
            <person name="Ferrer M."/>
            <person name="Golyshin P.N."/>
        </authorList>
    </citation>
    <scope>NUCLEOTIDE SEQUENCE [LARGE SCALE GENOMIC DNA]</scope>
    <source>
        <strain evidence="2">HMET1</strain>
    </source>
</reference>
<evidence type="ECO:0000259" key="1">
    <source>
        <dbReference type="Pfam" id="PF01797"/>
    </source>
</evidence>
<dbReference type="GO" id="GO:0006313">
    <property type="term" value="P:DNA transposition"/>
    <property type="evidence" value="ECO:0007669"/>
    <property type="project" value="InterPro"/>
</dbReference>
<comment type="caution">
    <text evidence="2">The sequence shown here is derived from an EMBL/GenBank/DDBJ whole genome shotgun (WGS) entry which is preliminary data.</text>
</comment>
<dbReference type="SUPFAM" id="SSF143422">
    <property type="entry name" value="Transposase IS200-like"/>
    <property type="match status" value="1"/>
</dbReference>